<proteinExistence type="predicted"/>
<keyword evidence="1" id="KW-0175">Coiled coil</keyword>
<dbReference type="Pfam" id="PF09762">
    <property type="entry name" value="CCDC93_CC"/>
    <property type="match status" value="1"/>
</dbReference>
<keyword evidence="4" id="KW-1185">Reference proteome</keyword>
<dbReference type="PANTHER" id="PTHR16441">
    <property type="entry name" value="FIDIPIDINE"/>
    <property type="match status" value="1"/>
</dbReference>
<dbReference type="Proteomes" id="UP001419268">
    <property type="component" value="Unassembled WGS sequence"/>
</dbReference>
<comment type="caution">
    <text evidence="3">The sequence shown here is derived from an EMBL/GenBank/DDBJ whole genome shotgun (WGS) entry which is preliminary data.</text>
</comment>
<accession>A0AAP0PMT8</accession>
<reference evidence="3 4" key="1">
    <citation type="submission" date="2024-01" db="EMBL/GenBank/DDBJ databases">
        <title>Genome assemblies of Stephania.</title>
        <authorList>
            <person name="Yang L."/>
        </authorList>
    </citation>
    <scope>NUCLEOTIDE SEQUENCE [LARGE SCALE GENOMIC DNA]</scope>
    <source>
        <strain evidence="3">JXDWG</strain>
        <tissue evidence="3">Leaf</tissue>
    </source>
</reference>
<feature type="coiled-coil region" evidence="1">
    <location>
        <begin position="73"/>
        <end position="114"/>
    </location>
</feature>
<evidence type="ECO:0000256" key="1">
    <source>
        <dbReference type="SAM" id="Coils"/>
    </source>
</evidence>
<dbReference type="InterPro" id="IPR019159">
    <property type="entry name" value="CCDC93_CC"/>
</dbReference>
<sequence>MAQSTDYKHSVLELFASAGAAEPRSEGFSVAAALARCISDTAAGGSEFRRLSDPEFLLREDASIFMHCDRTQVTEVSCEIEDEKQTLEQLQRNLAHEENSIKTLQIALAEQSQKEANILHEKQNLHKKLDKDSDAYFVERFMVLLKSFKADVIKSEKEMPVGEENRSISDDVGPFVCTEKLNLAKCELAAKVKAVLSLKRQLADMPSQSELIQYERRFSELYAQIQDRLCQTRKFYATYNALVEIKELMLKETSLLNSLISQFQEAISSTAGRAKLANSMEDVLKGTQQKLGKVQGGLQAELNTFDTLKERVARSVAEQKHFYSVLKAFQEECMRNERIRSQSSENGPTSNSA</sequence>
<dbReference type="AlphaFoldDB" id="A0AAP0PMT8"/>
<organism evidence="3 4">
    <name type="scientific">Stephania cephalantha</name>
    <dbReference type="NCBI Taxonomy" id="152367"/>
    <lineage>
        <taxon>Eukaryota</taxon>
        <taxon>Viridiplantae</taxon>
        <taxon>Streptophyta</taxon>
        <taxon>Embryophyta</taxon>
        <taxon>Tracheophyta</taxon>
        <taxon>Spermatophyta</taxon>
        <taxon>Magnoliopsida</taxon>
        <taxon>Ranunculales</taxon>
        <taxon>Menispermaceae</taxon>
        <taxon>Menispermoideae</taxon>
        <taxon>Cissampelideae</taxon>
        <taxon>Stephania</taxon>
    </lineage>
</organism>
<evidence type="ECO:0000259" key="2">
    <source>
        <dbReference type="Pfam" id="PF09762"/>
    </source>
</evidence>
<feature type="domain" description="CCDC93 coiled-coil" evidence="2">
    <location>
        <begin position="178"/>
        <end position="341"/>
    </location>
</feature>
<name>A0AAP0PMT8_9MAGN</name>
<dbReference type="InterPro" id="IPR039116">
    <property type="entry name" value="CCDC93"/>
</dbReference>
<gene>
    <name evidence="3" type="ORF">Scep_008539</name>
</gene>
<protein>
    <recommendedName>
        <fullName evidence="2">CCDC93 coiled-coil domain-containing protein</fullName>
    </recommendedName>
</protein>
<evidence type="ECO:0000313" key="3">
    <source>
        <dbReference type="EMBL" id="KAK9149782.1"/>
    </source>
</evidence>
<dbReference type="PANTHER" id="PTHR16441:SF0">
    <property type="entry name" value="COILED-COIL DOMAIN-CONTAINING PROTEIN 93"/>
    <property type="match status" value="1"/>
</dbReference>
<evidence type="ECO:0000313" key="4">
    <source>
        <dbReference type="Proteomes" id="UP001419268"/>
    </source>
</evidence>
<dbReference type="EMBL" id="JBBNAG010000003">
    <property type="protein sequence ID" value="KAK9149782.1"/>
    <property type="molecule type" value="Genomic_DNA"/>
</dbReference>
<dbReference type="GO" id="GO:0006893">
    <property type="term" value="P:Golgi to plasma membrane transport"/>
    <property type="evidence" value="ECO:0007669"/>
    <property type="project" value="TreeGrafter"/>
</dbReference>